<proteinExistence type="predicted"/>
<accession>A0AAD7J3F7</accession>
<feature type="compositionally biased region" description="Low complexity" evidence="1">
    <location>
        <begin position="404"/>
        <end position="414"/>
    </location>
</feature>
<feature type="region of interest" description="Disordered" evidence="1">
    <location>
        <begin position="54"/>
        <end position="74"/>
    </location>
</feature>
<evidence type="ECO:0000256" key="1">
    <source>
        <dbReference type="SAM" id="MobiDB-lite"/>
    </source>
</evidence>
<comment type="caution">
    <text evidence="2">The sequence shown here is derived from an EMBL/GenBank/DDBJ whole genome shotgun (WGS) entry which is preliminary data.</text>
</comment>
<gene>
    <name evidence="2" type="ORF">B0H16DRAFT_698105</name>
</gene>
<dbReference type="Proteomes" id="UP001215598">
    <property type="component" value="Unassembled WGS sequence"/>
</dbReference>
<protein>
    <submittedName>
        <fullName evidence="2">Uncharacterized protein</fullName>
    </submittedName>
</protein>
<evidence type="ECO:0000313" key="2">
    <source>
        <dbReference type="EMBL" id="KAJ7756327.1"/>
    </source>
</evidence>
<organism evidence="2 3">
    <name type="scientific">Mycena metata</name>
    <dbReference type="NCBI Taxonomy" id="1033252"/>
    <lineage>
        <taxon>Eukaryota</taxon>
        <taxon>Fungi</taxon>
        <taxon>Dikarya</taxon>
        <taxon>Basidiomycota</taxon>
        <taxon>Agaricomycotina</taxon>
        <taxon>Agaricomycetes</taxon>
        <taxon>Agaricomycetidae</taxon>
        <taxon>Agaricales</taxon>
        <taxon>Marasmiineae</taxon>
        <taxon>Mycenaceae</taxon>
        <taxon>Mycena</taxon>
    </lineage>
</organism>
<evidence type="ECO:0000313" key="3">
    <source>
        <dbReference type="Proteomes" id="UP001215598"/>
    </source>
</evidence>
<feature type="region of interest" description="Disordered" evidence="1">
    <location>
        <begin position="371"/>
        <end position="495"/>
    </location>
</feature>
<reference evidence="2" key="1">
    <citation type="submission" date="2023-03" db="EMBL/GenBank/DDBJ databases">
        <title>Massive genome expansion in bonnet fungi (Mycena s.s.) driven by repeated elements and novel gene families across ecological guilds.</title>
        <authorList>
            <consortium name="Lawrence Berkeley National Laboratory"/>
            <person name="Harder C.B."/>
            <person name="Miyauchi S."/>
            <person name="Viragh M."/>
            <person name="Kuo A."/>
            <person name="Thoen E."/>
            <person name="Andreopoulos B."/>
            <person name="Lu D."/>
            <person name="Skrede I."/>
            <person name="Drula E."/>
            <person name="Henrissat B."/>
            <person name="Morin E."/>
            <person name="Kohler A."/>
            <person name="Barry K."/>
            <person name="LaButti K."/>
            <person name="Morin E."/>
            <person name="Salamov A."/>
            <person name="Lipzen A."/>
            <person name="Mereny Z."/>
            <person name="Hegedus B."/>
            <person name="Baldrian P."/>
            <person name="Stursova M."/>
            <person name="Weitz H."/>
            <person name="Taylor A."/>
            <person name="Grigoriev I.V."/>
            <person name="Nagy L.G."/>
            <person name="Martin F."/>
            <person name="Kauserud H."/>
        </authorList>
    </citation>
    <scope>NUCLEOTIDE SEQUENCE</scope>
    <source>
        <strain evidence="2">CBHHK182m</strain>
    </source>
</reference>
<feature type="compositionally biased region" description="Low complexity" evidence="1">
    <location>
        <begin position="438"/>
        <end position="448"/>
    </location>
</feature>
<sequence>MSATDTIVQQNVTYHAELLAAIASLDYAPSALTEQEALIASLERTARANAARIDTLEQKTQKERKEHEDLRDSTTRRFAAKLTGRKDKFEAKASKEEREYVEALEKEMQEKRQQANLETMISEAKAVRNDLLSKVEIHNVTKGDLEALYSRIFDGPTQAYPEDDHLEYELQQAQGRYNEIQSYLNRASQSTSMLQSADIALRQCNREVQQALNYSEWDMWGGGTFTDMMERNALSSAEGLAMQAATYVQQAMIADPQVQPIGQISIAHGSIMSDVIFDNVFTDMAFHKKIKASALNLEAVQLNLTRELNLARSRAGAVGADLTAAADALTRAREALHTFRRHVFENLSGNAPAYDAPSYHTPAVQITMPAAPEPASTFTPPPGAPALHAPQGTYAPPPVPHPQRSPSSGRSRPSSPSPPRHAPEGTYAPPPGPPPQGLPSSGGSRTTSPSPPSAPQVAGPRLSAPRVVGLPSSPKPKASLGTYAPPLGPPPGMTD</sequence>
<feature type="compositionally biased region" description="Pro residues" evidence="1">
    <location>
        <begin position="428"/>
        <end position="437"/>
    </location>
</feature>
<name>A0AAD7J3F7_9AGAR</name>
<keyword evidence="3" id="KW-1185">Reference proteome</keyword>
<dbReference type="PANTHER" id="PTHR21974:SF2">
    <property type="entry name" value="RE15880P"/>
    <property type="match status" value="1"/>
</dbReference>
<dbReference type="PANTHER" id="PTHR21974">
    <property type="entry name" value="RE15880P"/>
    <property type="match status" value="1"/>
</dbReference>
<dbReference type="EMBL" id="JARKIB010000047">
    <property type="protein sequence ID" value="KAJ7756327.1"/>
    <property type="molecule type" value="Genomic_DNA"/>
</dbReference>
<feature type="compositionally biased region" description="Pro residues" evidence="1">
    <location>
        <begin position="486"/>
        <end position="495"/>
    </location>
</feature>
<dbReference type="AlphaFoldDB" id="A0AAD7J3F7"/>